<dbReference type="InterPro" id="IPR036291">
    <property type="entry name" value="NAD(P)-bd_dom_sf"/>
</dbReference>
<evidence type="ECO:0000313" key="3">
    <source>
        <dbReference type="Proteomes" id="UP000523146"/>
    </source>
</evidence>
<dbReference type="AlphaFoldDB" id="A0A7K5IE22"/>
<comment type="caution">
    <text evidence="2">The sequence shown here is derived from an EMBL/GenBank/DDBJ whole genome shotgun (WGS) entry which is preliminary data.</text>
</comment>
<dbReference type="GO" id="GO:0006108">
    <property type="term" value="P:malate metabolic process"/>
    <property type="evidence" value="ECO:0007669"/>
    <property type="project" value="TreeGrafter"/>
</dbReference>
<name>A0A7K5IE22_TOXRE</name>
<keyword evidence="3" id="KW-1185">Reference proteome</keyword>
<protein>
    <submittedName>
        <fullName evidence="2">MAON protein</fullName>
    </submittedName>
</protein>
<dbReference type="EMBL" id="VXBI01000850">
    <property type="protein sequence ID" value="NWS79950.1"/>
    <property type="molecule type" value="Genomic_DNA"/>
</dbReference>
<dbReference type="InterPro" id="IPR012302">
    <property type="entry name" value="Malic_NAD-bd"/>
</dbReference>
<accession>A0A7K5IE22</accession>
<proteinExistence type="predicted"/>
<dbReference type="GO" id="GO:0005739">
    <property type="term" value="C:mitochondrion"/>
    <property type="evidence" value="ECO:0007669"/>
    <property type="project" value="TreeGrafter"/>
</dbReference>
<dbReference type="Gene3D" id="3.40.50.720">
    <property type="entry name" value="NAD(P)-binding Rossmann-like Domain"/>
    <property type="match status" value="1"/>
</dbReference>
<dbReference type="SMART" id="SM00919">
    <property type="entry name" value="Malic_M"/>
    <property type="match status" value="1"/>
</dbReference>
<feature type="non-terminal residue" evidence="2">
    <location>
        <position position="195"/>
    </location>
</feature>
<dbReference type="Proteomes" id="UP000523146">
    <property type="component" value="Unassembled WGS sequence"/>
</dbReference>
<organism evidence="2 3">
    <name type="scientific">Toxostoma redivivum</name>
    <name type="common">California thrasher</name>
    <dbReference type="NCBI Taxonomy" id="99882"/>
    <lineage>
        <taxon>Eukaryota</taxon>
        <taxon>Metazoa</taxon>
        <taxon>Chordata</taxon>
        <taxon>Craniata</taxon>
        <taxon>Vertebrata</taxon>
        <taxon>Euteleostomi</taxon>
        <taxon>Archelosauria</taxon>
        <taxon>Archosauria</taxon>
        <taxon>Dinosauria</taxon>
        <taxon>Saurischia</taxon>
        <taxon>Theropoda</taxon>
        <taxon>Coelurosauria</taxon>
        <taxon>Aves</taxon>
        <taxon>Neognathae</taxon>
        <taxon>Neoaves</taxon>
        <taxon>Telluraves</taxon>
        <taxon>Australaves</taxon>
        <taxon>Passeriformes</taxon>
        <taxon>Mimidae</taxon>
        <taxon>Toxostoma</taxon>
    </lineage>
</organism>
<reference evidence="2 3" key="1">
    <citation type="submission" date="2019-09" db="EMBL/GenBank/DDBJ databases">
        <title>Bird 10,000 Genomes (B10K) Project - Family phase.</title>
        <authorList>
            <person name="Zhang G."/>
        </authorList>
    </citation>
    <scope>NUCLEOTIDE SEQUENCE [LARGE SCALE GENOMIC DNA]</scope>
    <source>
        <strain evidence="2">B10K-DU-002-15</strain>
        <tissue evidence="2">Muscle</tissue>
    </source>
</reference>
<feature type="non-terminal residue" evidence="2">
    <location>
        <position position="1"/>
    </location>
</feature>
<gene>
    <name evidence="2" type="primary">Me3</name>
    <name evidence="2" type="ORF">TOXRED_R02417</name>
</gene>
<dbReference type="PANTHER" id="PTHR23406:SF20">
    <property type="entry name" value="NADP-DEPENDENT MALIC ENZYME, MITOCHONDRIAL"/>
    <property type="match status" value="1"/>
</dbReference>
<dbReference type="Pfam" id="PF03949">
    <property type="entry name" value="Malic_M"/>
    <property type="match status" value="1"/>
</dbReference>
<dbReference type="PANTHER" id="PTHR23406">
    <property type="entry name" value="MALIC ENZYME-RELATED"/>
    <property type="match status" value="1"/>
</dbReference>
<dbReference type="SUPFAM" id="SSF51735">
    <property type="entry name" value="NAD(P)-binding Rossmann-fold domains"/>
    <property type="match status" value="1"/>
</dbReference>
<evidence type="ECO:0000313" key="2">
    <source>
        <dbReference type="EMBL" id="NWS79950.1"/>
    </source>
</evidence>
<sequence length="195" mass="21323">AVPGVAAVAGAFTEQLLQDMAAFNERPIVFALSNPTSKAECTAEQCYRLTQGRGIFASGSPFPKVTLPNGQTFFPGQGNNAYVFPGVALGVIACGVRHISDEIFLLTAETIAAQVTEQNLAEGRLYPPLASIREVSLKIAVKIVDWAYKQGLASWYPEPADKETFVKQFVYSPEYNSFVFDNYKWPSTAMQTQNI</sequence>
<feature type="domain" description="Malic enzyme NAD-binding" evidence="1">
    <location>
        <begin position="1"/>
        <end position="148"/>
    </location>
</feature>
<dbReference type="GO" id="GO:0051287">
    <property type="term" value="F:NAD binding"/>
    <property type="evidence" value="ECO:0007669"/>
    <property type="project" value="InterPro"/>
</dbReference>
<evidence type="ECO:0000259" key="1">
    <source>
        <dbReference type="SMART" id="SM00919"/>
    </source>
</evidence>
<dbReference type="GO" id="GO:0004473">
    <property type="term" value="F:malate dehydrogenase (decarboxylating) (NADP+) activity"/>
    <property type="evidence" value="ECO:0007669"/>
    <property type="project" value="TreeGrafter"/>
</dbReference>